<comment type="caution">
    <text evidence="3">The sequence shown here is derived from an EMBL/GenBank/DDBJ whole genome shotgun (WGS) entry which is preliminary data.</text>
</comment>
<dbReference type="EMBL" id="SZQA01000038">
    <property type="protein sequence ID" value="TKK84053.1"/>
    <property type="molecule type" value="Genomic_DNA"/>
</dbReference>
<name>A0A4V6XBB1_9ACTN</name>
<keyword evidence="2" id="KW-0472">Membrane</keyword>
<feature type="transmembrane region" description="Helical" evidence="2">
    <location>
        <begin position="70"/>
        <end position="91"/>
    </location>
</feature>
<organism evidence="3 4">
    <name type="scientific">Herbidospora galbida</name>
    <dbReference type="NCBI Taxonomy" id="2575442"/>
    <lineage>
        <taxon>Bacteria</taxon>
        <taxon>Bacillati</taxon>
        <taxon>Actinomycetota</taxon>
        <taxon>Actinomycetes</taxon>
        <taxon>Streptosporangiales</taxon>
        <taxon>Streptosporangiaceae</taxon>
        <taxon>Herbidospora</taxon>
    </lineage>
</organism>
<keyword evidence="2" id="KW-1133">Transmembrane helix</keyword>
<accession>A0A4V6XBB1</accession>
<proteinExistence type="predicted"/>
<keyword evidence="4" id="KW-1185">Reference proteome</keyword>
<keyword evidence="2" id="KW-0812">Transmembrane</keyword>
<protein>
    <submittedName>
        <fullName evidence="3">Uncharacterized protein</fullName>
    </submittedName>
</protein>
<evidence type="ECO:0000313" key="3">
    <source>
        <dbReference type="EMBL" id="TKK84053.1"/>
    </source>
</evidence>
<feature type="transmembrane region" description="Helical" evidence="2">
    <location>
        <begin position="137"/>
        <end position="159"/>
    </location>
</feature>
<dbReference type="RefSeq" id="WP_137250700.1">
    <property type="nucleotide sequence ID" value="NZ_SZQA01000038.1"/>
</dbReference>
<reference evidence="3 4" key="1">
    <citation type="submission" date="2019-04" db="EMBL/GenBank/DDBJ databases">
        <title>Herbidospora sp. NEAU-GS14.nov., a novel actinomycete isolated from soil.</title>
        <authorList>
            <person name="Han L."/>
        </authorList>
    </citation>
    <scope>NUCLEOTIDE SEQUENCE [LARGE SCALE GENOMIC DNA]</scope>
    <source>
        <strain evidence="3 4">NEAU-GS14</strain>
    </source>
</reference>
<evidence type="ECO:0000256" key="1">
    <source>
        <dbReference type="SAM" id="MobiDB-lite"/>
    </source>
</evidence>
<feature type="transmembrane region" description="Helical" evidence="2">
    <location>
        <begin position="20"/>
        <end position="41"/>
    </location>
</feature>
<dbReference type="Proteomes" id="UP000308705">
    <property type="component" value="Unassembled WGS sequence"/>
</dbReference>
<feature type="region of interest" description="Disordered" evidence="1">
    <location>
        <begin position="164"/>
        <end position="186"/>
    </location>
</feature>
<feature type="transmembrane region" description="Helical" evidence="2">
    <location>
        <begin position="98"/>
        <end position="117"/>
    </location>
</feature>
<gene>
    <name evidence="3" type="ORF">FDA94_31500</name>
</gene>
<evidence type="ECO:0000256" key="2">
    <source>
        <dbReference type="SAM" id="Phobius"/>
    </source>
</evidence>
<evidence type="ECO:0000313" key="4">
    <source>
        <dbReference type="Proteomes" id="UP000308705"/>
    </source>
</evidence>
<sequence>MRIMPSGCGGRARRRPVLVFGPPLAVALYAVINLVAIRLAADPVNPTYYSGPTWEAAELDWLDRRARDTVGLLGAWLLLLAPIAVATAVLGRGPRQGPTAAVSVLYLSLLVLLTWAHPLSVAANPDDQSGYILQNRSWHPVALIMLCLAAVVAQVVGLLRATTGRGRRPRPASGRSNGPRPPRPGG</sequence>
<dbReference type="AlphaFoldDB" id="A0A4V6XBB1"/>